<dbReference type="Gene3D" id="1.20.1280.170">
    <property type="entry name" value="Exocyst complex component Exo70"/>
    <property type="match status" value="1"/>
</dbReference>
<sequence>MEEHKSVISACEQDQHVVAAAQHILKALAASKNVSNDLRKTLLDIETQLSAISIVNERKGKGIKQLENRLKCVEDKVTRWVANASMTWDSSPDESSDYLKVVGEIQTLIQSLESFSGVNDNWRQKELLERANGVLQDAISRLERELDHILVQHKQYFEPEYMSFHSKRDVAYDQSFRSVEGEQINEVHRTTGYSQSEASIVDLMNPAVLQYLKSIANVMFDSEYHHEFCQVFITSRREALAEYFDILKMEKLSIEDVLKLEWQGLNHEIKKWIRAMKIIVQVYLVSEKRLCKDILGEFGSFSQYCFSGISQSFMLLLLNFGEAVAMGTHTPEKLFCLLDMHEVLKHLSVDVDILFFEEVGSFVRGEFQKLITSIGDTIKSTFLAFRNAIATNHSKIPFPQGGVHHVTKYVMNYIMTLVEYADTLNLLLVDECSTEPAGYEQDTSALSSCPVAFCFRSITTALESNLSNKSKLYKDSALQHIFMMNNIRYMVQKVKCSELAHFFGDCWLRQHTAEYQRDARCYERVSWGSVLSMLKDESLPNYVSQRTSEKSCKKFCTAFREVYRIQTGWCIPDPQLREDLQISVSQKLVLAYGSYTGRNSSNIADKYIKYTVEDLQSYILDLFQGSPKSLHYS</sequence>
<comment type="similarity">
    <text evidence="1 3">Belongs to the EXO70 family.</text>
</comment>
<evidence type="ECO:0000313" key="6">
    <source>
        <dbReference type="EMBL" id="KAK7354324.1"/>
    </source>
</evidence>
<dbReference type="Pfam" id="PF20669">
    <property type="entry name" value="Exo70_N"/>
    <property type="match status" value="1"/>
</dbReference>
<dbReference type="GO" id="GO:0015031">
    <property type="term" value="P:protein transport"/>
    <property type="evidence" value="ECO:0007669"/>
    <property type="project" value="UniProtKB-KW"/>
</dbReference>
<dbReference type="SUPFAM" id="SSF74788">
    <property type="entry name" value="Cullin repeat-like"/>
    <property type="match status" value="1"/>
</dbReference>
<keyword evidence="3" id="KW-0268">Exocytosis</keyword>
<reference evidence="6 7" key="1">
    <citation type="submission" date="2024-01" db="EMBL/GenBank/DDBJ databases">
        <title>The genomes of 5 underutilized Papilionoideae crops provide insights into root nodulation and disease resistanc.</title>
        <authorList>
            <person name="Jiang F."/>
        </authorList>
    </citation>
    <scope>NUCLEOTIDE SEQUENCE [LARGE SCALE GENOMIC DNA]</scope>
    <source>
        <strain evidence="6">JINMINGXINNONG_FW02</strain>
        <tissue evidence="6">Leaves</tissue>
    </source>
</reference>
<keyword evidence="4" id="KW-0175">Coiled coil</keyword>
<comment type="caution">
    <text evidence="6">The sequence shown here is derived from an EMBL/GenBank/DDBJ whole genome shotgun (WGS) entry which is preliminary data.</text>
</comment>
<gene>
    <name evidence="6" type="ORF">VNO80_19783</name>
</gene>
<accession>A0AAN9MK68</accession>
<evidence type="ECO:0000256" key="1">
    <source>
        <dbReference type="ARBA" id="ARBA00006756"/>
    </source>
</evidence>
<keyword evidence="2 3" id="KW-0813">Transport</keyword>
<dbReference type="PANTHER" id="PTHR12542">
    <property type="entry name" value="EXOCYST COMPLEX PROTEIN EXO70"/>
    <property type="match status" value="1"/>
</dbReference>
<feature type="coiled-coil region" evidence="4">
    <location>
        <begin position="56"/>
        <end position="83"/>
    </location>
</feature>
<dbReference type="GO" id="GO:0006887">
    <property type="term" value="P:exocytosis"/>
    <property type="evidence" value="ECO:0007669"/>
    <property type="project" value="UniProtKB-KW"/>
</dbReference>
<keyword evidence="3" id="KW-0653">Protein transport</keyword>
<name>A0AAN9MK68_PHACN</name>
<dbReference type="AlphaFoldDB" id="A0AAN9MK68"/>
<protein>
    <recommendedName>
        <fullName evidence="3">Exocyst subunit Exo70 family protein</fullName>
    </recommendedName>
</protein>
<comment type="function">
    <text evidence="3">Component of the exocyst complex.</text>
</comment>
<dbReference type="InterPro" id="IPR004140">
    <property type="entry name" value="Exo70"/>
</dbReference>
<evidence type="ECO:0000313" key="7">
    <source>
        <dbReference type="Proteomes" id="UP001374584"/>
    </source>
</evidence>
<evidence type="ECO:0000259" key="5">
    <source>
        <dbReference type="Pfam" id="PF03081"/>
    </source>
</evidence>
<dbReference type="PANTHER" id="PTHR12542:SF92">
    <property type="entry name" value="EXOCYST COMPLEX COMPONENT EXO70E2"/>
    <property type="match status" value="1"/>
</dbReference>
<dbReference type="EMBL" id="JAYMYR010000007">
    <property type="protein sequence ID" value="KAK7354324.1"/>
    <property type="molecule type" value="Genomic_DNA"/>
</dbReference>
<dbReference type="InterPro" id="IPR046364">
    <property type="entry name" value="Exo70_C"/>
</dbReference>
<keyword evidence="7" id="KW-1185">Reference proteome</keyword>
<organism evidence="6 7">
    <name type="scientific">Phaseolus coccineus</name>
    <name type="common">Scarlet runner bean</name>
    <name type="synonym">Phaseolus multiflorus</name>
    <dbReference type="NCBI Taxonomy" id="3886"/>
    <lineage>
        <taxon>Eukaryota</taxon>
        <taxon>Viridiplantae</taxon>
        <taxon>Streptophyta</taxon>
        <taxon>Embryophyta</taxon>
        <taxon>Tracheophyta</taxon>
        <taxon>Spermatophyta</taxon>
        <taxon>Magnoliopsida</taxon>
        <taxon>eudicotyledons</taxon>
        <taxon>Gunneridae</taxon>
        <taxon>Pentapetalae</taxon>
        <taxon>rosids</taxon>
        <taxon>fabids</taxon>
        <taxon>Fabales</taxon>
        <taxon>Fabaceae</taxon>
        <taxon>Papilionoideae</taxon>
        <taxon>50 kb inversion clade</taxon>
        <taxon>NPAAA clade</taxon>
        <taxon>indigoferoid/millettioid clade</taxon>
        <taxon>Phaseoleae</taxon>
        <taxon>Phaseolus</taxon>
    </lineage>
</organism>
<evidence type="ECO:0000256" key="4">
    <source>
        <dbReference type="SAM" id="Coils"/>
    </source>
</evidence>
<dbReference type="InterPro" id="IPR016159">
    <property type="entry name" value="Cullin_repeat-like_dom_sf"/>
</dbReference>
<evidence type="ECO:0000256" key="3">
    <source>
        <dbReference type="RuleBase" id="RU365026"/>
    </source>
</evidence>
<dbReference type="GO" id="GO:0000145">
    <property type="term" value="C:exocyst"/>
    <property type="evidence" value="ECO:0007669"/>
    <property type="project" value="InterPro"/>
</dbReference>
<feature type="domain" description="Exocyst complex subunit Exo70 C-terminal" evidence="5">
    <location>
        <begin position="270"/>
        <end position="621"/>
    </location>
</feature>
<dbReference type="GO" id="GO:0005546">
    <property type="term" value="F:phosphatidylinositol-4,5-bisphosphate binding"/>
    <property type="evidence" value="ECO:0007669"/>
    <property type="project" value="InterPro"/>
</dbReference>
<proteinExistence type="inferred from homology"/>
<dbReference type="Proteomes" id="UP001374584">
    <property type="component" value="Unassembled WGS sequence"/>
</dbReference>
<evidence type="ECO:0000256" key="2">
    <source>
        <dbReference type="ARBA" id="ARBA00022448"/>
    </source>
</evidence>
<dbReference type="Pfam" id="PF03081">
    <property type="entry name" value="Exo70_C"/>
    <property type="match status" value="1"/>
</dbReference>